<keyword evidence="4" id="KW-0067">ATP-binding</keyword>
<dbReference type="PROSITE" id="PS00211">
    <property type="entry name" value="ABC_TRANSPORTER_1"/>
    <property type="match status" value="1"/>
</dbReference>
<keyword evidence="2" id="KW-0813">Transport</keyword>
<evidence type="ECO:0000256" key="2">
    <source>
        <dbReference type="ARBA" id="ARBA00022448"/>
    </source>
</evidence>
<reference evidence="6" key="1">
    <citation type="submission" date="2018-05" db="EMBL/GenBank/DDBJ databases">
        <authorList>
            <person name="Lanie J.A."/>
            <person name="Ng W.-L."/>
            <person name="Kazmierczak K.M."/>
            <person name="Andrzejewski T.M."/>
            <person name="Davidsen T.M."/>
            <person name="Wayne K.J."/>
            <person name="Tettelin H."/>
            <person name="Glass J.I."/>
            <person name="Rusch D."/>
            <person name="Podicherti R."/>
            <person name="Tsui H.-C.T."/>
            <person name="Winkler M.E."/>
        </authorList>
    </citation>
    <scope>NUCLEOTIDE SEQUENCE</scope>
</reference>
<dbReference type="GO" id="GO:0016887">
    <property type="term" value="F:ATP hydrolysis activity"/>
    <property type="evidence" value="ECO:0007669"/>
    <property type="project" value="InterPro"/>
</dbReference>
<dbReference type="Gene3D" id="3.40.50.300">
    <property type="entry name" value="P-loop containing nucleotide triphosphate hydrolases"/>
    <property type="match status" value="1"/>
</dbReference>
<dbReference type="SUPFAM" id="SSF52540">
    <property type="entry name" value="P-loop containing nucleoside triphosphate hydrolases"/>
    <property type="match status" value="1"/>
</dbReference>
<proteinExistence type="inferred from homology"/>
<dbReference type="PANTHER" id="PTHR42711:SF5">
    <property type="entry name" value="ABC TRANSPORTER ATP-BINDING PROTEIN NATA"/>
    <property type="match status" value="1"/>
</dbReference>
<feature type="domain" description="ABC transporter" evidence="5">
    <location>
        <begin position="2"/>
        <end position="229"/>
    </location>
</feature>
<dbReference type="InterPro" id="IPR025302">
    <property type="entry name" value="DrrA1/2-like_C"/>
</dbReference>
<name>A0A381SXV1_9ZZZZ</name>
<dbReference type="Pfam" id="PF13732">
    <property type="entry name" value="DrrA1-3_C"/>
    <property type="match status" value="1"/>
</dbReference>
<evidence type="ECO:0000256" key="3">
    <source>
        <dbReference type="ARBA" id="ARBA00022741"/>
    </source>
</evidence>
<dbReference type="InterPro" id="IPR050763">
    <property type="entry name" value="ABC_transporter_ATP-binding"/>
</dbReference>
<dbReference type="InterPro" id="IPR017871">
    <property type="entry name" value="ABC_transporter-like_CS"/>
</dbReference>
<dbReference type="InterPro" id="IPR027417">
    <property type="entry name" value="P-loop_NTPase"/>
</dbReference>
<evidence type="ECO:0000256" key="1">
    <source>
        <dbReference type="ARBA" id="ARBA00005417"/>
    </source>
</evidence>
<evidence type="ECO:0000313" key="6">
    <source>
        <dbReference type="EMBL" id="SVA08204.1"/>
    </source>
</evidence>
<dbReference type="SMART" id="SM00382">
    <property type="entry name" value="AAA"/>
    <property type="match status" value="1"/>
</dbReference>
<dbReference type="InterPro" id="IPR003593">
    <property type="entry name" value="AAA+_ATPase"/>
</dbReference>
<sequence>MLKLVNISKQYDGVRAVDQVSFAVQKGDIYGFLGPNGAGKTTTIRMIMGIIQPDSGSIEISDNNMDNLGRQIIGYLPEDRGLYQKQKLGEIIVYFGLLRGLEKTAAKAKAAEWLERFGLGDQQKRKVEELSKGNQQKVQFILSLVHDPSLLILDEPFTGLDPLNQLLLKEIIQEKRKAGTTILFSTHQMEQVERLCNNICLINQGRIIVEGALESIRAAHQSNAVEVAFTGELNKEIAQVYFNEVAITESKIAGILKDDSSSFLRWINDQVSVESFQVKTPSLEQIFIEEVRAAS</sequence>
<evidence type="ECO:0000259" key="5">
    <source>
        <dbReference type="PROSITE" id="PS50893"/>
    </source>
</evidence>
<evidence type="ECO:0000256" key="4">
    <source>
        <dbReference type="ARBA" id="ARBA00022840"/>
    </source>
</evidence>
<comment type="similarity">
    <text evidence="1">Belongs to the ABC transporter superfamily.</text>
</comment>
<dbReference type="AlphaFoldDB" id="A0A381SXV1"/>
<keyword evidence="3" id="KW-0547">Nucleotide-binding</keyword>
<gene>
    <name evidence="6" type="ORF">METZ01_LOCUS61058</name>
</gene>
<dbReference type="InterPro" id="IPR003439">
    <property type="entry name" value="ABC_transporter-like_ATP-bd"/>
</dbReference>
<dbReference type="EMBL" id="UINC01003657">
    <property type="protein sequence ID" value="SVA08204.1"/>
    <property type="molecule type" value="Genomic_DNA"/>
</dbReference>
<dbReference type="GO" id="GO:0005524">
    <property type="term" value="F:ATP binding"/>
    <property type="evidence" value="ECO:0007669"/>
    <property type="project" value="UniProtKB-KW"/>
</dbReference>
<dbReference type="PANTHER" id="PTHR42711">
    <property type="entry name" value="ABC TRANSPORTER ATP-BINDING PROTEIN"/>
    <property type="match status" value="1"/>
</dbReference>
<organism evidence="6">
    <name type="scientific">marine metagenome</name>
    <dbReference type="NCBI Taxonomy" id="408172"/>
    <lineage>
        <taxon>unclassified sequences</taxon>
        <taxon>metagenomes</taxon>
        <taxon>ecological metagenomes</taxon>
    </lineage>
</organism>
<protein>
    <recommendedName>
        <fullName evidence="5">ABC transporter domain-containing protein</fullName>
    </recommendedName>
</protein>
<dbReference type="PROSITE" id="PS50893">
    <property type="entry name" value="ABC_TRANSPORTER_2"/>
    <property type="match status" value="1"/>
</dbReference>
<dbReference type="Pfam" id="PF00005">
    <property type="entry name" value="ABC_tran"/>
    <property type="match status" value="1"/>
</dbReference>
<accession>A0A381SXV1</accession>